<proteinExistence type="predicted"/>
<name>A0ABX0VVK1_9RHOB</name>
<accession>A0ABX0VVK1</accession>
<comment type="caution">
    <text evidence="1">The sequence shown here is derived from an EMBL/GenBank/DDBJ whole genome shotgun (WGS) entry which is preliminary data.</text>
</comment>
<dbReference type="Proteomes" id="UP000709466">
    <property type="component" value="Unassembled WGS sequence"/>
</dbReference>
<organism evidence="1 2">
    <name type="scientific">Marivivens donghaensis</name>
    <dbReference type="NCBI Taxonomy" id="1699413"/>
    <lineage>
        <taxon>Bacteria</taxon>
        <taxon>Pseudomonadati</taxon>
        <taxon>Pseudomonadota</taxon>
        <taxon>Alphaproteobacteria</taxon>
        <taxon>Rhodobacterales</taxon>
        <taxon>Paracoccaceae</taxon>
        <taxon>Marivivens group</taxon>
        <taxon>Marivivens</taxon>
    </lineage>
</organism>
<sequence>MNGIQHIEGKTFHGRRGDIKNAFSYHVDYVLLDPELEVDAPSLFGRNKSAMVAVHDRDYGGEPKNGTGVAWARQALAEAGIQLGGRILLLAQPRVLGHVFNPVSFWLCHDESGVLRVAIAEVTNTFGDRHSYLCHHDNFAPLGSGGWVEAQKIFHVSPFQPINGTYRFRFGVEDDKVNIVIDYRHAEGGVVATLVGERKRLTNSGIVRTAIKRPLGSIRVLALIYWQALKLKFKGALYRSRPEPPAQEVSR</sequence>
<dbReference type="EMBL" id="JAATOP010000002">
    <property type="protein sequence ID" value="NIY71643.1"/>
    <property type="molecule type" value="Genomic_DNA"/>
</dbReference>
<dbReference type="RefSeq" id="WP_167636634.1">
    <property type="nucleotide sequence ID" value="NZ_JAATOP010000002.1"/>
</dbReference>
<dbReference type="PANTHER" id="PTHR33973:SF4">
    <property type="entry name" value="OS07G0153300 PROTEIN"/>
    <property type="match status" value="1"/>
</dbReference>
<evidence type="ECO:0000313" key="1">
    <source>
        <dbReference type="EMBL" id="NIY71643.1"/>
    </source>
</evidence>
<reference evidence="1 2" key="1">
    <citation type="submission" date="2020-03" db="EMBL/GenBank/DDBJ databases">
        <title>Bacterial isolates of synthetic phycosphere.</title>
        <authorList>
            <person name="Fu H."/>
            <person name="Moran M.A."/>
        </authorList>
    </citation>
    <scope>NUCLEOTIDE SEQUENCE [LARGE SCALE GENOMIC DNA]</scope>
    <source>
        <strain evidence="1 2">HF1</strain>
    </source>
</reference>
<evidence type="ECO:0000313" key="2">
    <source>
        <dbReference type="Proteomes" id="UP000709466"/>
    </source>
</evidence>
<protein>
    <submittedName>
        <fullName evidence="1">DUF1365 domain-containing protein</fullName>
    </submittedName>
</protein>
<gene>
    <name evidence="1" type="ORF">HCZ30_04245</name>
</gene>
<dbReference type="PANTHER" id="PTHR33973">
    <property type="entry name" value="OS07G0153300 PROTEIN"/>
    <property type="match status" value="1"/>
</dbReference>
<dbReference type="InterPro" id="IPR010775">
    <property type="entry name" value="DUF1365"/>
</dbReference>
<dbReference type="Pfam" id="PF07103">
    <property type="entry name" value="DUF1365"/>
    <property type="match status" value="1"/>
</dbReference>
<keyword evidence="2" id="KW-1185">Reference proteome</keyword>